<evidence type="ECO:0000313" key="2">
    <source>
        <dbReference type="Proteomes" id="UP000217790"/>
    </source>
</evidence>
<dbReference type="AlphaFoldDB" id="A0A2H3CS31"/>
<accession>A0A2H3CS31</accession>
<name>A0A2H3CS31_ARMGA</name>
<dbReference type="InParanoid" id="A0A2H3CS31"/>
<evidence type="ECO:0000313" key="1">
    <source>
        <dbReference type="EMBL" id="PBK81228.1"/>
    </source>
</evidence>
<sequence>MSLILNKLPYHSPRVLLEADVPDMDDRACSLCTHGIMAPCISSEIHADVFSTITGFLCKELSSGVELFILAVAKREWNSFVIDKFIKLVQRVAVMDDRVLMLPTGMLLKDNFFLKAVTYRLFQQLLSNNVFPAIILLQLGDPYFLNSICAITSELGHVDPELEKAMFDSCPCLELVHRSRRKCLLSAPRDELREALRMSVLEQWNELLVAPPSLIVFVILWIMNLGVISIPCLEYSGKGEESGAGTQLPLLDLIYVNLSNLASTMLMNGLFNLKINVKLLLTLLEWIV</sequence>
<protein>
    <submittedName>
        <fullName evidence="1">Uncharacterized protein</fullName>
    </submittedName>
</protein>
<keyword evidence="2" id="KW-1185">Reference proteome</keyword>
<organism evidence="1 2">
    <name type="scientific">Armillaria gallica</name>
    <name type="common">Bulbous honey fungus</name>
    <name type="synonym">Armillaria bulbosa</name>
    <dbReference type="NCBI Taxonomy" id="47427"/>
    <lineage>
        <taxon>Eukaryota</taxon>
        <taxon>Fungi</taxon>
        <taxon>Dikarya</taxon>
        <taxon>Basidiomycota</taxon>
        <taxon>Agaricomycotina</taxon>
        <taxon>Agaricomycetes</taxon>
        <taxon>Agaricomycetidae</taxon>
        <taxon>Agaricales</taxon>
        <taxon>Marasmiineae</taxon>
        <taxon>Physalacriaceae</taxon>
        <taxon>Armillaria</taxon>
    </lineage>
</organism>
<dbReference type="Proteomes" id="UP000217790">
    <property type="component" value="Unassembled WGS sequence"/>
</dbReference>
<proteinExistence type="predicted"/>
<gene>
    <name evidence="1" type="ORF">ARMGADRAFT_1039510</name>
</gene>
<dbReference type="EMBL" id="KZ293733">
    <property type="protein sequence ID" value="PBK81228.1"/>
    <property type="molecule type" value="Genomic_DNA"/>
</dbReference>
<reference evidence="2" key="1">
    <citation type="journal article" date="2017" name="Nat. Ecol. Evol.">
        <title>Genome expansion and lineage-specific genetic innovations in the forest pathogenic fungi Armillaria.</title>
        <authorList>
            <person name="Sipos G."/>
            <person name="Prasanna A.N."/>
            <person name="Walter M.C."/>
            <person name="O'Connor E."/>
            <person name="Balint B."/>
            <person name="Krizsan K."/>
            <person name="Kiss B."/>
            <person name="Hess J."/>
            <person name="Varga T."/>
            <person name="Slot J."/>
            <person name="Riley R."/>
            <person name="Boka B."/>
            <person name="Rigling D."/>
            <person name="Barry K."/>
            <person name="Lee J."/>
            <person name="Mihaltcheva S."/>
            <person name="LaButti K."/>
            <person name="Lipzen A."/>
            <person name="Waldron R."/>
            <person name="Moloney N.M."/>
            <person name="Sperisen C."/>
            <person name="Kredics L."/>
            <person name="Vagvoelgyi C."/>
            <person name="Patrignani A."/>
            <person name="Fitzpatrick D."/>
            <person name="Nagy I."/>
            <person name="Doyle S."/>
            <person name="Anderson J.B."/>
            <person name="Grigoriev I.V."/>
            <person name="Gueldener U."/>
            <person name="Muensterkoetter M."/>
            <person name="Nagy L.G."/>
        </authorList>
    </citation>
    <scope>NUCLEOTIDE SEQUENCE [LARGE SCALE GENOMIC DNA]</scope>
    <source>
        <strain evidence="2">Ar21-2</strain>
    </source>
</reference>